<reference evidence="2" key="1">
    <citation type="journal article" date="2021" name="Nat. Commun.">
        <title>Genetic determinants of endophytism in the Arabidopsis root mycobiome.</title>
        <authorList>
            <person name="Mesny F."/>
            <person name="Miyauchi S."/>
            <person name="Thiergart T."/>
            <person name="Pickel B."/>
            <person name="Atanasova L."/>
            <person name="Karlsson M."/>
            <person name="Huettel B."/>
            <person name="Barry K.W."/>
            <person name="Haridas S."/>
            <person name="Chen C."/>
            <person name="Bauer D."/>
            <person name="Andreopoulos W."/>
            <person name="Pangilinan J."/>
            <person name="LaButti K."/>
            <person name="Riley R."/>
            <person name="Lipzen A."/>
            <person name="Clum A."/>
            <person name="Drula E."/>
            <person name="Henrissat B."/>
            <person name="Kohler A."/>
            <person name="Grigoriev I.V."/>
            <person name="Martin F.M."/>
            <person name="Hacquard S."/>
        </authorList>
    </citation>
    <scope>NUCLEOTIDE SEQUENCE</scope>
    <source>
        <strain evidence="2">MPI-CAGE-AT-0147</strain>
    </source>
</reference>
<protein>
    <submittedName>
        <fullName evidence="2">Uncharacterized protein</fullName>
    </submittedName>
</protein>
<dbReference type="AlphaFoldDB" id="A0A9P9D5E3"/>
<dbReference type="EMBL" id="JAGMUV010000036">
    <property type="protein sequence ID" value="KAH7113053.1"/>
    <property type="molecule type" value="Genomic_DNA"/>
</dbReference>
<evidence type="ECO:0000256" key="1">
    <source>
        <dbReference type="SAM" id="Phobius"/>
    </source>
</evidence>
<dbReference type="Proteomes" id="UP000738349">
    <property type="component" value="Unassembled WGS sequence"/>
</dbReference>
<keyword evidence="1" id="KW-0472">Membrane</keyword>
<evidence type="ECO:0000313" key="3">
    <source>
        <dbReference type="Proteomes" id="UP000738349"/>
    </source>
</evidence>
<accession>A0A9P9D5E3</accession>
<feature type="transmembrane region" description="Helical" evidence="1">
    <location>
        <begin position="12"/>
        <end position="45"/>
    </location>
</feature>
<name>A0A9P9D5E3_9HYPO</name>
<sequence>MAKGTILSEWKGILGSLMVLAFLLFVSLWPLFCLLLAATFGVGWLSRGWRDRPSSNTDGDLPELMSHLEGIFRDFENIYLEETFVQALRKAAEPLWAYAEVHGRVGVGAQHNLEQHTKVLSKPMEILLLGLIPLCRGYAENHDYEKLSRLRNDLSWVREAVDAMRSDTTLCAFDTECYQSELAELENTRKVLKALECALEAPKANTDPAFGPMLMALMLGASQEWVRQIDIAIDAAKQVLRMLDNWGGTRSFRLNSKYDHVEVWVGAELRRGIR</sequence>
<keyword evidence="1" id="KW-1133">Transmembrane helix</keyword>
<evidence type="ECO:0000313" key="2">
    <source>
        <dbReference type="EMBL" id="KAH7113053.1"/>
    </source>
</evidence>
<keyword evidence="3" id="KW-1185">Reference proteome</keyword>
<comment type="caution">
    <text evidence="2">The sequence shown here is derived from an EMBL/GenBank/DDBJ whole genome shotgun (WGS) entry which is preliminary data.</text>
</comment>
<organism evidence="2 3">
    <name type="scientific">Dactylonectria macrodidyma</name>
    <dbReference type="NCBI Taxonomy" id="307937"/>
    <lineage>
        <taxon>Eukaryota</taxon>
        <taxon>Fungi</taxon>
        <taxon>Dikarya</taxon>
        <taxon>Ascomycota</taxon>
        <taxon>Pezizomycotina</taxon>
        <taxon>Sordariomycetes</taxon>
        <taxon>Hypocreomycetidae</taxon>
        <taxon>Hypocreales</taxon>
        <taxon>Nectriaceae</taxon>
        <taxon>Dactylonectria</taxon>
    </lineage>
</organism>
<proteinExistence type="predicted"/>
<gene>
    <name evidence="2" type="ORF">EDB81DRAFT_310378</name>
</gene>
<keyword evidence="1" id="KW-0812">Transmembrane</keyword>